<feature type="short sequence motif" description="GXGXXG" evidence="4">
    <location>
        <begin position="12"/>
        <end position="17"/>
    </location>
</feature>
<reference evidence="6 7" key="1">
    <citation type="submission" date="2018-08" db="EMBL/GenBank/DDBJ databases">
        <title>A genome reference for cultivated species of the human gut microbiota.</title>
        <authorList>
            <person name="Zou Y."/>
            <person name="Xue W."/>
            <person name="Luo G."/>
        </authorList>
    </citation>
    <scope>NUCLEOTIDE SEQUENCE [LARGE SCALE GENOMIC DNA]</scope>
    <source>
        <strain evidence="6 7">AM07-24</strain>
    </source>
</reference>
<feature type="short sequence motif" description="GXSXG" evidence="4">
    <location>
        <begin position="39"/>
        <end position="43"/>
    </location>
</feature>
<keyword evidence="7" id="KW-1185">Reference proteome</keyword>
<evidence type="ECO:0000313" key="6">
    <source>
        <dbReference type="EMBL" id="RHJ84745.1"/>
    </source>
</evidence>
<accession>A0A415DWF3</accession>
<evidence type="ECO:0000313" key="7">
    <source>
        <dbReference type="Proteomes" id="UP000284841"/>
    </source>
</evidence>
<dbReference type="PANTHER" id="PTHR14226:SF29">
    <property type="entry name" value="NEUROPATHY TARGET ESTERASE SWS"/>
    <property type="match status" value="1"/>
</dbReference>
<feature type="active site" description="Proton acceptor" evidence="4">
    <location>
        <position position="168"/>
    </location>
</feature>
<keyword evidence="3 4" id="KW-0443">Lipid metabolism</keyword>
<evidence type="ECO:0000259" key="5">
    <source>
        <dbReference type="PROSITE" id="PS51635"/>
    </source>
</evidence>
<dbReference type="RefSeq" id="WP_118336513.1">
    <property type="nucleotide sequence ID" value="NZ_AP025567.1"/>
</dbReference>
<evidence type="ECO:0000256" key="1">
    <source>
        <dbReference type="ARBA" id="ARBA00022801"/>
    </source>
</evidence>
<sequence length="377" mass="42136">MNERKIALVLSGGGSRGAYQCGVWQALSELGIKIDIVVGVSVGAINGAMVVQGDVVKTTNLWREMATDMVFDVDADAQIQDFAKEFVVNRGAGSTGMQKMMREYIDEDVVRDSPIEYGLLTVEFPAMKPYYVWKEDIPRGKLYDYITASASAFPAVHTHQINGKDFIDGGYEDNLPVSMALEKGATEVIAVYLDAIGRFRPEELEEVPNLTFIKSKWDLGDFLVFDHTNTKRILRIGYLDAMKTFEIYDGGYYTFAKNEFDKRTLKQADVAAKIFDLDPLILYRKNGFLEALEQAVITANDDMDLDIDMSLSSLKSLASLGKMKEILKIANRRTVTLFIADSLRAKSSDSIFLSKYARRILKDEVNAAKFLVNNGLV</sequence>
<dbReference type="Pfam" id="PF01734">
    <property type="entry name" value="Patatin"/>
    <property type="match status" value="1"/>
</dbReference>
<evidence type="ECO:0000256" key="3">
    <source>
        <dbReference type="ARBA" id="ARBA00023098"/>
    </source>
</evidence>
<protein>
    <submittedName>
        <fullName evidence="6">Patatin-like phospholipase family protein</fullName>
    </submittedName>
</protein>
<feature type="domain" description="PNPLA" evidence="5">
    <location>
        <begin position="8"/>
        <end position="181"/>
    </location>
</feature>
<proteinExistence type="predicted"/>
<dbReference type="InterPro" id="IPR016035">
    <property type="entry name" value="Acyl_Trfase/lysoPLipase"/>
</dbReference>
<evidence type="ECO:0000256" key="4">
    <source>
        <dbReference type="PROSITE-ProRule" id="PRU01161"/>
    </source>
</evidence>
<dbReference type="Gene3D" id="3.40.1090.10">
    <property type="entry name" value="Cytosolic phospholipase A2 catalytic domain"/>
    <property type="match status" value="2"/>
</dbReference>
<dbReference type="EMBL" id="QRMS01000006">
    <property type="protein sequence ID" value="RHJ84745.1"/>
    <property type="molecule type" value="Genomic_DNA"/>
</dbReference>
<dbReference type="AlphaFoldDB" id="A0A415DWF3"/>
<dbReference type="GO" id="GO:0016042">
    <property type="term" value="P:lipid catabolic process"/>
    <property type="evidence" value="ECO:0007669"/>
    <property type="project" value="UniProtKB-UniRule"/>
</dbReference>
<dbReference type="PROSITE" id="PS51635">
    <property type="entry name" value="PNPLA"/>
    <property type="match status" value="1"/>
</dbReference>
<feature type="short sequence motif" description="DGA/G" evidence="4">
    <location>
        <begin position="168"/>
        <end position="170"/>
    </location>
</feature>
<dbReference type="SUPFAM" id="SSF52151">
    <property type="entry name" value="FabD/lysophospholipase-like"/>
    <property type="match status" value="1"/>
</dbReference>
<dbReference type="Proteomes" id="UP000284841">
    <property type="component" value="Unassembled WGS sequence"/>
</dbReference>
<keyword evidence="1 4" id="KW-0378">Hydrolase</keyword>
<dbReference type="CDD" id="cd07209">
    <property type="entry name" value="Pat_hypo_Ecoli_Z1214_like"/>
    <property type="match status" value="1"/>
</dbReference>
<dbReference type="STRING" id="1776384.GCA_900086585_01256"/>
<feature type="active site" description="Nucleophile" evidence="4">
    <location>
        <position position="41"/>
    </location>
</feature>
<dbReference type="PANTHER" id="PTHR14226">
    <property type="entry name" value="NEUROPATHY TARGET ESTERASE/SWISS CHEESE D.MELANOGASTER"/>
    <property type="match status" value="1"/>
</dbReference>
<gene>
    <name evidence="6" type="ORF">DW099_17395</name>
</gene>
<dbReference type="InterPro" id="IPR050301">
    <property type="entry name" value="NTE"/>
</dbReference>
<organism evidence="6 7">
    <name type="scientific">Emergencia timonensis</name>
    <dbReference type="NCBI Taxonomy" id="1776384"/>
    <lineage>
        <taxon>Bacteria</taxon>
        <taxon>Bacillati</taxon>
        <taxon>Bacillota</taxon>
        <taxon>Clostridia</taxon>
        <taxon>Peptostreptococcales</taxon>
        <taxon>Anaerovoracaceae</taxon>
        <taxon>Emergencia</taxon>
    </lineage>
</organism>
<comment type="caution">
    <text evidence="6">The sequence shown here is derived from an EMBL/GenBank/DDBJ whole genome shotgun (WGS) entry which is preliminary data.</text>
</comment>
<dbReference type="OrthoDB" id="9770965at2"/>
<keyword evidence="2 4" id="KW-0442">Lipid degradation</keyword>
<dbReference type="GO" id="GO:0016787">
    <property type="term" value="F:hydrolase activity"/>
    <property type="evidence" value="ECO:0007669"/>
    <property type="project" value="UniProtKB-UniRule"/>
</dbReference>
<dbReference type="InterPro" id="IPR002641">
    <property type="entry name" value="PNPLA_dom"/>
</dbReference>
<name>A0A415DWF3_9FIRM</name>
<evidence type="ECO:0000256" key="2">
    <source>
        <dbReference type="ARBA" id="ARBA00022963"/>
    </source>
</evidence>